<feature type="transmembrane region" description="Helical" evidence="1">
    <location>
        <begin position="21"/>
        <end position="41"/>
    </location>
</feature>
<protein>
    <submittedName>
        <fullName evidence="2">Uncharacterized protein</fullName>
    </submittedName>
</protein>
<feature type="transmembrane region" description="Helical" evidence="1">
    <location>
        <begin position="53"/>
        <end position="72"/>
    </location>
</feature>
<sequence>MSYFEPEGKDAATTKEVWNRLTCAGFLMMLAVIVPIISHYGFWKLPDETIPAWVMRSGALVTMLALLAEHVLSEGVPRLTNPLISRFQSAFSIMRKIAFLEMVIGTAIWGYADRIFY</sequence>
<evidence type="ECO:0000313" key="3">
    <source>
        <dbReference type="Proteomes" id="UP001569511"/>
    </source>
</evidence>
<organism evidence="2 3">
    <name type="scientific">Pseudomonas ficuserectae</name>
    <dbReference type="NCBI Taxonomy" id="53410"/>
    <lineage>
        <taxon>Bacteria</taxon>
        <taxon>Pseudomonadati</taxon>
        <taxon>Pseudomonadota</taxon>
        <taxon>Gammaproteobacteria</taxon>
        <taxon>Pseudomonadales</taxon>
        <taxon>Pseudomonadaceae</taxon>
        <taxon>Pseudomonas</taxon>
    </lineage>
</organism>
<evidence type="ECO:0000313" key="2">
    <source>
        <dbReference type="EMBL" id="MFA0976542.1"/>
    </source>
</evidence>
<name>A0ABV4PXA3_9PSED</name>
<accession>A0ABV4PXA3</accession>
<gene>
    <name evidence="2" type="ORF">ACDH57_14055</name>
</gene>
<dbReference type="RefSeq" id="WP_005779791.1">
    <property type="nucleotide sequence ID" value="NZ_JBGMSW010000007.1"/>
</dbReference>
<evidence type="ECO:0000256" key="1">
    <source>
        <dbReference type="SAM" id="Phobius"/>
    </source>
</evidence>
<dbReference type="EMBL" id="JBGMSW010000007">
    <property type="protein sequence ID" value="MFA0976542.1"/>
    <property type="molecule type" value="Genomic_DNA"/>
</dbReference>
<keyword evidence="1" id="KW-1133">Transmembrane helix</keyword>
<dbReference type="GeneID" id="61869557"/>
<reference evidence="2 3" key="1">
    <citation type="submission" date="2024-06" db="EMBL/GenBank/DDBJ databases">
        <title>Genome sequences for Pseudomonas syringae strains with characterized LPS.</title>
        <authorList>
            <person name="Baltrus D.A."/>
            <person name="Krings L."/>
        </authorList>
    </citation>
    <scope>NUCLEOTIDE SEQUENCE [LARGE SCALE GENOMIC DNA]</scope>
    <source>
        <strain evidence="2 3">NCPPB79</strain>
    </source>
</reference>
<dbReference type="Proteomes" id="UP001569511">
    <property type="component" value="Unassembled WGS sequence"/>
</dbReference>
<proteinExistence type="predicted"/>
<keyword evidence="1" id="KW-0812">Transmembrane</keyword>
<feature type="transmembrane region" description="Helical" evidence="1">
    <location>
        <begin position="93"/>
        <end position="112"/>
    </location>
</feature>
<keyword evidence="1" id="KW-0472">Membrane</keyword>
<keyword evidence="3" id="KW-1185">Reference proteome</keyword>
<comment type="caution">
    <text evidence="2">The sequence shown here is derived from an EMBL/GenBank/DDBJ whole genome shotgun (WGS) entry which is preliminary data.</text>
</comment>